<dbReference type="SUPFAM" id="SSF52980">
    <property type="entry name" value="Restriction endonuclease-like"/>
    <property type="match status" value="1"/>
</dbReference>
<protein>
    <submittedName>
        <fullName evidence="1">XisH family protein</fullName>
    </submittedName>
</protein>
<dbReference type="InterPro" id="IPR011856">
    <property type="entry name" value="tRNA_endonuc-like_dom_sf"/>
</dbReference>
<dbReference type="InterPro" id="IPR014919">
    <property type="entry name" value="XisH"/>
</dbReference>
<dbReference type="Gene3D" id="3.40.1350.10">
    <property type="match status" value="1"/>
</dbReference>
<reference evidence="1" key="1">
    <citation type="submission" date="2021-05" db="EMBL/GenBank/DDBJ databases">
        <authorList>
            <person name="Pietrasiak N."/>
            <person name="Ward R."/>
            <person name="Stajich J.E."/>
            <person name="Kurbessoian T."/>
        </authorList>
    </citation>
    <scope>NUCLEOTIDE SEQUENCE</scope>
    <source>
        <strain evidence="1">CPER-KK1</strain>
    </source>
</reference>
<name>A0A951PS35_9CYAN</name>
<dbReference type="EMBL" id="JAHHIF010000059">
    <property type="protein sequence ID" value="MBW4548314.1"/>
    <property type="molecule type" value="Genomic_DNA"/>
</dbReference>
<dbReference type="Proteomes" id="UP000753908">
    <property type="component" value="Unassembled WGS sequence"/>
</dbReference>
<accession>A0A951PS35</accession>
<dbReference type="Pfam" id="PF08814">
    <property type="entry name" value="XisH"/>
    <property type="match status" value="1"/>
</dbReference>
<dbReference type="GO" id="GO:0003676">
    <property type="term" value="F:nucleic acid binding"/>
    <property type="evidence" value="ECO:0007669"/>
    <property type="project" value="InterPro"/>
</dbReference>
<organism evidence="1 2">
    <name type="scientific">Symplocastrum torsivum CPER-KK1</name>
    <dbReference type="NCBI Taxonomy" id="450513"/>
    <lineage>
        <taxon>Bacteria</taxon>
        <taxon>Bacillati</taxon>
        <taxon>Cyanobacteriota</taxon>
        <taxon>Cyanophyceae</taxon>
        <taxon>Oscillatoriophycideae</taxon>
        <taxon>Oscillatoriales</taxon>
        <taxon>Microcoleaceae</taxon>
        <taxon>Symplocastrum</taxon>
    </lineage>
</organism>
<dbReference type="InterPro" id="IPR011335">
    <property type="entry name" value="Restrct_endonuc-II-like"/>
</dbReference>
<reference evidence="1" key="2">
    <citation type="journal article" date="2022" name="Microbiol. Resour. Announc.">
        <title>Metagenome Sequencing to Explore Phylogenomics of Terrestrial Cyanobacteria.</title>
        <authorList>
            <person name="Ward R.D."/>
            <person name="Stajich J.E."/>
            <person name="Johansen J.R."/>
            <person name="Huntemann M."/>
            <person name="Clum A."/>
            <person name="Foster B."/>
            <person name="Foster B."/>
            <person name="Roux S."/>
            <person name="Palaniappan K."/>
            <person name="Varghese N."/>
            <person name="Mukherjee S."/>
            <person name="Reddy T.B.K."/>
            <person name="Daum C."/>
            <person name="Copeland A."/>
            <person name="Chen I.A."/>
            <person name="Ivanova N.N."/>
            <person name="Kyrpides N.C."/>
            <person name="Shapiro N."/>
            <person name="Eloe-Fadrosh E.A."/>
            <person name="Pietrasiak N."/>
        </authorList>
    </citation>
    <scope>NUCLEOTIDE SEQUENCE</scope>
    <source>
        <strain evidence="1">CPER-KK1</strain>
    </source>
</reference>
<evidence type="ECO:0000313" key="2">
    <source>
        <dbReference type="Proteomes" id="UP000753908"/>
    </source>
</evidence>
<comment type="caution">
    <text evidence="1">The sequence shown here is derived from an EMBL/GenBank/DDBJ whole genome shotgun (WGS) entry which is preliminary data.</text>
</comment>
<gene>
    <name evidence="1" type="ORF">KME25_28320</name>
</gene>
<sequence>MSRRDNLHFSLRRTLEKDGWTITDDPLVLVLEQTLLKADLGAEKFFTAEKEGHKIAVEIKDFDSPSVISELEKTMGQLQLYQWALEEQEPERQLFLAVSQAIYIKHFQKPIFQLAVQRNKINLLVYEPSQEAILQWITH</sequence>
<proteinExistence type="predicted"/>
<dbReference type="CDD" id="cd22366">
    <property type="entry name" value="XisH-like"/>
    <property type="match status" value="1"/>
</dbReference>
<dbReference type="AlphaFoldDB" id="A0A951PS35"/>
<evidence type="ECO:0000313" key="1">
    <source>
        <dbReference type="EMBL" id="MBW4548314.1"/>
    </source>
</evidence>